<dbReference type="CDD" id="cd03487">
    <property type="entry name" value="RT_Bac_retron_II"/>
    <property type="match status" value="1"/>
</dbReference>
<keyword evidence="7" id="KW-0051">Antiviral defense</keyword>
<dbReference type="OrthoDB" id="9780724at2"/>
<accession>A0A3B6VZ66</accession>
<feature type="domain" description="Reverse transcriptase" evidence="10">
    <location>
        <begin position="57"/>
        <end position="238"/>
    </location>
</feature>
<keyword evidence="5" id="KW-0460">Magnesium</keyword>
<dbReference type="InterPro" id="IPR000123">
    <property type="entry name" value="Reverse_transcriptase_msDNA"/>
</dbReference>
<dbReference type="GO" id="GO:0046872">
    <property type="term" value="F:metal ion binding"/>
    <property type="evidence" value="ECO:0007669"/>
    <property type="project" value="UniProtKB-KW"/>
</dbReference>
<reference evidence="12" key="2">
    <citation type="journal article" date="2017" name="Genome Announc.">
        <title>Correction for Mirajkar et al., Complete Genome Sequence of Brachyspira hyodysenteriae Type Strain B78 (ATCC 27164).</title>
        <authorList>
            <person name="Mirajkar N.S."/>
            <person name="Johnson T.J."/>
            <person name="Gebhart C.J."/>
        </authorList>
    </citation>
    <scope>NUCLEOTIDE SEQUENCE [LARGE SCALE GENOMIC DNA]</scope>
    <source>
        <strain evidence="12">B78</strain>
    </source>
</reference>
<evidence type="ECO:0000256" key="2">
    <source>
        <dbReference type="ARBA" id="ARBA00022679"/>
    </source>
</evidence>
<dbReference type="SUPFAM" id="SSF56672">
    <property type="entry name" value="DNA/RNA polymerases"/>
    <property type="match status" value="1"/>
</dbReference>
<keyword evidence="4" id="KW-0479">Metal-binding</keyword>
<dbReference type="GO" id="GO:0051607">
    <property type="term" value="P:defense response to virus"/>
    <property type="evidence" value="ECO:0007669"/>
    <property type="project" value="UniProtKB-KW"/>
</dbReference>
<evidence type="ECO:0000313" key="12">
    <source>
        <dbReference type="Proteomes" id="UP000092328"/>
    </source>
</evidence>
<dbReference type="EC" id="2.7.7.49" evidence="1"/>
<evidence type="ECO:0000256" key="4">
    <source>
        <dbReference type="ARBA" id="ARBA00022723"/>
    </source>
</evidence>
<gene>
    <name evidence="11" type="ORF">BHYOB78_09480</name>
</gene>
<dbReference type="InterPro" id="IPR000477">
    <property type="entry name" value="RT_dom"/>
</dbReference>
<proteinExistence type="inferred from homology"/>
<evidence type="ECO:0000256" key="9">
    <source>
        <dbReference type="ARBA" id="ARBA00048173"/>
    </source>
</evidence>
<reference evidence="12" key="1">
    <citation type="journal article" date="2016" name="Genome Announc.">
        <title>Complete Genome Sequence of Brachyspira hyodysenteriae Type Strain B78 (ATCC 27164).</title>
        <authorList>
            <person name="Mirajkar N.S."/>
            <person name="Johnson T.J."/>
            <person name="Gebhart C.J."/>
        </authorList>
    </citation>
    <scope>NUCLEOTIDE SEQUENCE [LARGE SCALE GENOMIC DNA]</scope>
    <source>
        <strain evidence="12">B78</strain>
    </source>
</reference>
<evidence type="ECO:0000256" key="3">
    <source>
        <dbReference type="ARBA" id="ARBA00022695"/>
    </source>
</evidence>
<keyword evidence="3" id="KW-0548">Nucleotidyltransferase</keyword>
<evidence type="ECO:0000256" key="6">
    <source>
        <dbReference type="ARBA" id="ARBA00022918"/>
    </source>
</evidence>
<keyword evidence="6" id="KW-0695">RNA-directed DNA polymerase</keyword>
<name>A0A3B6VZ66_BRAHO</name>
<dbReference type="GO" id="GO:0003723">
    <property type="term" value="F:RNA binding"/>
    <property type="evidence" value="ECO:0007669"/>
    <property type="project" value="InterPro"/>
</dbReference>
<evidence type="ECO:0000256" key="5">
    <source>
        <dbReference type="ARBA" id="ARBA00022842"/>
    </source>
</evidence>
<evidence type="ECO:0000256" key="8">
    <source>
        <dbReference type="ARBA" id="ARBA00034120"/>
    </source>
</evidence>
<dbReference type="RefSeq" id="WP_020064939.1">
    <property type="nucleotide sequence ID" value="NZ_CP015910.2"/>
</dbReference>
<dbReference type="Pfam" id="PF00078">
    <property type="entry name" value="RVT_1"/>
    <property type="match status" value="1"/>
</dbReference>
<dbReference type="EMBL" id="CP015910">
    <property type="protein sequence ID" value="ANN64087.1"/>
    <property type="molecule type" value="Genomic_DNA"/>
</dbReference>
<dbReference type="PANTHER" id="PTHR34047">
    <property type="entry name" value="NUCLEAR INTRON MATURASE 1, MITOCHONDRIAL-RELATED"/>
    <property type="match status" value="1"/>
</dbReference>
<keyword evidence="12" id="KW-1185">Reference proteome</keyword>
<evidence type="ECO:0000256" key="7">
    <source>
        <dbReference type="ARBA" id="ARBA00023118"/>
    </source>
</evidence>
<comment type="similarity">
    <text evidence="8">Belongs to the bacterial reverse transcriptase family.</text>
</comment>
<evidence type="ECO:0000256" key="1">
    <source>
        <dbReference type="ARBA" id="ARBA00012493"/>
    </source>
</evidence>
<dbReference type="Proteomes" id="UP000092328">
    <property type="component" value="Chromosome"/>
</dbReference>
<evidence type="ECO:0000259" key="10">
    <source>
        <dbReference type="Pfam" id="PF00078"/>
    </source>
</evidence>
<dbReference type="PANTHER" id="PTHR34047:SF7">
    <property type="entry name" value="RNA-DIRECTED DNA POLYMERASE"/>
    <property type="match status" value="1"/>
</dbReference>
<evidence type="ECO:0000313" key="11">
    <source>
        <dbReference type="EMBL" id="ANN64087.1"/>
    </source>
</evidence>
<sequence>MIKYNLDIFKNFTSIEKTCEFLCVNKVLKYNIINNNIKECYITEINDNGREIHKPIFFLKKTQKKLLKCLLPKVLPKYLFAPSIKNTNKNNIENARYHLGKKYFLTMDISSFYNSIKGNTIYDLFFNKFKLNSDIALFITKLTVYDNGKETFLSTGSPSSQILAYLCYSDVFDNIYNLCLKKGIRFSLYVDDMTFSSDIKFTNKLPNKIIDIFEKNNLKIKPEKTKRYNKGYAKITGVILKNNKLYIKNSKRKDIIENLKLLNKSNDIIKKEIENNNIEIIKTISKLNGLLNYTKQIEEDHFLANRNRIRKLYKLIPK</sequence>
<dbReference type="GO" id="GO:0003964">
    <property type="term" value="F:RNA-directed DNA polymerase activity"/>
    <property type="evidence" value="ECO:0007669"/>
    <property type="project" value="UniProtKB-KW"/>
</dbReference>
<organism evidence="11 12">
    <name type="scientific">Brachyspira hyodysenteriae ATCC 27164</name>
    <dbReference type="NCBI Taxonomy" id="1266923"/>
    <lineage>
        <taxon>Bacteria</taxon>
        <taxon>Pseudomonadati</taxon>
        <taxon>Spirochaetota</taxon>
        <taxon>Spirochaetia</taxon>
        <taxon>Brachyspirales</taxon>
        <taxon>Brachyspiraceae</taxon>
        <taxon>Brachyspira</taxon>
    </lineage>
</organism>
<dbReference type="KEGG" id="bhd:BHYOB78_09480"/>
<dbReference type="AlphaFoldDB" id="A0A3B6VZ66"/>
<protein>
    <recommendedName>
        <fullName evidence="1">RNA-directed DNA polymerase</fullName>
        <ecNumber evidence="1">2.7.7.49</ecNumber>
    </recommendedName>
</protein>
<dbReference type="PRINTS" id="PR00866">
    <property type="entry name" value="RNADNAPOLMS"/>
</dbReference>
<keyword evidence="2" id="KW-0808">Transferase</keyword>
<dbReference type="InterPro" id="IPR043502">
    <property type="entry name" value="DNA/RNA_pol_sf"/>
</dbReference>
<dbReference type="InterPro" id="IPR051083">
    <property type="entry name" value="GrpII_Intron_Splice-Mob/Def"/>
</dbReference>
<comment type="catalytic activity">
    <reaction evidence="9">
        <text>DNA(n) + a 2'-deoxyribonucleoside 5'-triphosphate = DNA(n+1) + diphosphate</text>
        <dbReference type="Rhea" id="RHEA:22508"/>
        <dbReference type="Rhea" id="RHEA-COMP:17339"/>
        <dbReference type="Rhea" id="RHEA-COMP:17340"/>
        <dbReference type="ChEBI" id="CHEBI:33019"/>
        <dbReference type="ChEBI" id="CHEBI:61560"/>
        <dbReference type="ChEBI" id="CHEBI:173112"/>
        <dbReference type="EC" id="2.7.7.49"/>
    </reaction>
</comment>